<accession>A0A5C3QM55</accession>
<dbReference type="AlphaFoldDB" id="A0A5C3QM55"/>
<protein>
    <submittedName>
        <fullName evidence="3">CRAL-TRIO domain-containing protein</fullName>
    </submittedName>
</protein>
<dbReference type="InterPro" id="IPR052432">
    <property type="entry name" value="PITP/CRAL-TRIO"/>
</dbReference>
<evidence type="ECO:0000313" key="3">
    <source>
        <dbReference type="EMBL" id="TFL03016.1"/>
    </source>
</evidence>
<proteinExistence type="predicted"/>
<dbReference type="PANTHER" id="PTHR46590:SF4">
    <property type="entry name" value="CRAL-TRIO DOMAIN-CONTAINING PROTEIN"/>
    <property type="match status" value="1"/>
</dbReference>
<keyword evidence="4" id="KW-1185">Reference proteome</keyword>
<name>A0A5C3QM55_9AGAR</name>
<dbReference type="Gene3D" id="3.40.525.10">
    <property type="entry name" value="CRAL-TRIO lipid binding domain"/>
    <property type="match status" value="1"/>
</dbReference>
<evidence type="ECO:0000259" key="2">
    <source>
        <dbReference type="PROSITE" id="PS50191"/>
    </source>
</evidence>
<feature type="domain" description="CRAL-TRIO" evidence="2">
    <location>
        <begin position="103"/>
        <end position="271"/>
    </location>
</feature>
<feature type="region of interest" description="Disordered" evidence="1">
    <location>
        <begin position="274"/>
        <end position="310"/>
    </location>
</feature>
<sequence>MNTHELLRANCEKLWNLYKTNLDDLKALQSTLVDDILPHLAFELELDDQHVIWATEWLEDTTSMFHMLRRHSFTRSHAMESIRKGLVWRLDHLKPILKFVDADPSSSHEYLARCLPNDMRDPFGRPILVVRAVDFECSSTSEADVLKSRVLAQMEALRLHLADVAKVQKERPPTLQFVILLDLAGVSVQKANLELLSWVMRDVIPRYPGQLAAVFMLHYTWTLSGIWSLIKRLLPSQALSRVFFADEGELREYFTMNSLPQEYGGTVPLDSMENPLMSLAPAPQDTHTSSRTSKSHPSGDGPVRQAIGRDDTWNSPLSARSFMNPFFGYPVLLTPASPSLTSSSYAFPQSAEEKPWQSHLRHGRRRKRDLAQTLLRLFWDRWKTRTPKIASIVLLVALFFSLRRKAHIATLFQRLGKLRTGPLTFGRFFQTSQ</sequence>
<dbReference type="InterPro" id="IPR036865">
    <property type="entry name" value="CRAL-TRIO_dom_sf"/>
</dbReference>
<evidence type="ECO:0000256" key="1">
    <source>
        <dbReference type="SAM" id="MobiDB-lite"/>
    </source>
</evidence>
<organism evidence="3 4">
    <name type="scientific">Pterulicium gracile</name>
    <dbReference type="NCBI Taxonomy" id="1884261"/>
    <lineage>
        <taxon>Eukaryota</taxon>
        <taxon>Fungi</taxon>
        <taxon>Dikarya</taxon>
        <taxon>Basidiomycota</taxon>
        <taxon>Agaricomycotina</taxon>
        <taxon>Agaricomycetes</taxon>
        <taxon>Agaricomycetidae</taxon>
        <taxon>Agaricales</taxon>
        <taxon>Pleurotineae</taxon>
        <taxon>Pterulaceae</taxon>
        <taxon>Pterulicium</taxon>
    </lineage>
</organism>
<dbReference type="STRING" id="1884261.A0A5C3QM55"/>
<dbReference type="Pfam" id="PF00650">
    <property type="entry name" value="CRAL_TRIO"/>
    <property type="match status" value="1"/>
</dbReference>
<dbReference type="CDD" id="cd00170">
    <property type="entry name" value="SEC14"/>
    <property type="match status" value="1"/>
</dbReference>
<evidence type="ECO:0000313" key="4">
    <source>
        <dbReference type="Proteomes" id="UP000305067"/>
    </source>
</evidence>
<dbReference type="OrthoDB" id="75724at2759"/>
<dbReference type="InterPro" id="IPR001251">
    <property type="entry name" value="CRAL-TRIO_dom"/>
</dbReference>
<dbReference type="SUPFAM" id="SSF52087">
    <property type="entry name" value="CRAL/TRIO domain"/>
    <property type="match status" value="1"/>
</dbReference>
<dbReference type="Proteomes" id="UP000305067">
    <property type="component" value="Unassembled WGS sequence"/>
</dbReference>
<dbReference type="PROSITE" id="PS50191">
    <property type="entry name" value="CRAL_TRIO"/>
    <property type="match status" value="1"/>
</dbReference>
<dbReference type="EMBL" id="ML178821">
    <property type="protein sequence ID" value="TFL03016.1"/>
    <property type="molecule type" value="Genomic_DNA"/>
</dbReference>
<reference evidence="3 4" key="1">
    <citation type="journal article" date="2019" name="Nat. Ecol. Evol.">
        <title>Megaphylogeny resolves global patterns of mushroom evolution.</title>
        <authorList>
            <person name="Varga T."/>
            <person name="Krizsan K."/>
            <person name="Foldi C."/>
            <person name="Dima B."/>
            <person name="Sanchez-Garcia M."/>
            <person name="Sanchez-Ramirez S."/>
            <person name="Szollosi G.J."/>
            <person name="Szarkandi J.G."/>
            <person name="Papp V."/>
            <person name="Albert L."/>
            <person name="Andreopoulos W."/>
            <person name="Angelini C."/>
            <person name="Antonin V."/>
            <person name="Barry K.W."/>
            <person name="Bougher N.L."/>
            <person name="Buchanan P."/>
            <person name="Buyck B."/>
            <person name="Bense V."/>
            <person name="Catcheside P."/>
            <person name="Chovatia M."/>
            <person name="Cooper J."/>
            <person name="Damon W."/>
            <person name="Desjardin D."/>
            <person name="Finy P."/>
            <person name="Geml J."/>
            <person name="Haridas S."/>
            <person name="Hughes K."/>
            <person name="Justo A."/>
            <person name="Karasinski D."/>
            <person name="Kautmanova I."/>
            <person name="Kiss B."/>
            <person name="Kocsube S."/>
            <person name="Kotiranta H."/>
            <person name="LaButti K.M."/>
            <person name="Lechner B.E."/>
            <person name="Liimatainen K."/>
            <person name="Lipzen A."/>
            <person name="Lukacs Z."/>
            <person name="Mihaltcheva S."/>
            <person name="Morgado L.N."/>
            <person name="Niskanen T."/>
            <person name="Noordeloos M.E."/>
            <person name="Ohm R.A."/>
            <person name="Ortiz-Santana B."/>
            <person name="Ovrebo C."/>
            <person name="Racz N."/>
            <person name="Riley R."/>
            <person name="Savchenko A."/>
            <person name="Shiryaev A."/>
            <person name="Soop K."/>
            <person name="Spirin V."/>
            <person name="Szebenyi C."/>
            <person name="Tomsovsky M."/>
            <person name="Tulloss R.E."/>
            <person name="Uehling J."/>
            <person name="Grigoriev I.V."/>
            <person name="Vagvolgyi C."/>
            <person name="Papp T."/>
            <person name="Martin F.M."/>
            <person name="Miettinen O."/>
            <person name="Hibbett D.S."/>
            <person name="Nagy L.G."/>
        </authorList>
    </citation>
    <scope>NUCLEOTIDE SEQUENCE [LARGE SCALE GENOMIC DNA]</scope>
    <source>
        <strain evidence="3 4">CBS 309.79</strain>
    </source>
</reference>
<feature type="compositionally biased region" description="Polar residues" evidence="1">
    <location>
        <begin position="285"/>
        <end position="296"/>
    </location>
</feature>
<gene>
    <name evidence="3" type="ORF">BDV98DRAFT_504910</name>
</gene>
<dbReference type="SMART" id="SM00516">
    <property type="entry name" value="SEC14"/>
    <property type="match status" value="1"/>
</dbReference>
<dbReference type="PANTHER" id="PTHR46590">
    <property type="entry name" value="PHOSPHATIDYLINOSITOL TRANSFER PROTEIN CSR1-RELATED"/>
    <property type="match status" value="1"/>
</dbReference>